<dbReference type="SMART" id="SM01091">
    <property type="entry name" value="CorC_HlyC"/>
    <property type="match status" value="1"/>
</dbReference>
<dbReference type="PANTHER" id="PTHR43099:SF5">
    <property type="entry name" value="HLYC_CORC FAMILY TRANSPORTER"/>
    <property type="match status" value="1"/>
</dbReference>
<feature type="domain" description="CBS" evidence="12">
    <location>
        <begin position="275"/>
        <end position="332"/>
    </location>
</feature>
<keyword evidence="4 10" id="KW-0812">Transmembrane</keyword>
<dbReference type="Pfam" id="PF03471">
    <property type="entry name" value="CorC_HlyC"/>
    <property type="match status" value="1"/>
</dbReference>
<comment type="caution">
    <text evidence="14">The sequence shown here is derived from an EMBL/GenBank/DDBJ whole genome shotgun (WGS) entry which is preliminary data.</text>
</comment>
<dbReference type="GO" id="GO:0050660">
    <property type="term" value="F:flavin adenine dinucleotide binding"/>
    <property type="evidence" value="ECO:0007669"/>
    <property type="project" value="InterPro"/>
</dbReference>
<protein>
    <submittedName>
        <fullName evidence="14">HlyC/CorC family transporter</fullName>
    </submittedName>
</protein>
<evidence type="ECO:0000256" key="3">
    <source>
        <dbReference type="ARBA" id="ARBA00022475"/>
    </source>
</evidence>
<evidence type="ECO:0000256" key="1">
    <source>
        <dbReference type="ARBA" id="ARBA00004651"/>
    </source>
</evidence>
<evidence type="ECO:0000256" key="10">
    <source>
        <dbReference type="PROSITE-ProRule" id="PRU01193"/>
    </source>
</evidence>
<dbReference type="OrthoDB" id="110231at2"/>
<dbReference type="InterPro" id="IPR016169">
    <property type="entry name" value="FAD-bd_PCMH_sub2"/>
</dbReference>
<accession>A0A4S8PKY4</accession>
<dbReference type="Pfam" id="PF01595">
    <property type="entry name" value="CNNM"/>
    <property type="match status" value="1"/>
</dbReference>
<sequence length="425" mass="45297">MDGYGFNLALVGVLVLLNALFAGSEMALVSLREGQLRALEREPGAGPRTLVRLARDPNRFLATIQIGITLAGFLASATAAVSLAEPLVPALSFLGGAADAVAVGLVTVVLTFFTLVLGELAPKRIAMQSSLRWALIAARPLNFLSAVSRPVVWALSASTNLVVRAFGVGTATDSEQMSPSELRELVSGQRALNPEQREIIVGALEIHARRLREVLVPRRAVFTLKADTDVREARVLLAASGHSRAPVTGPTGLDDVLGVVHLRDLLDDANGLTEAMREPVVFPESLRVTDALRRFKADHEQFAVVVDEHGGIGGIVTLEDLLEEFVGEIYDEADRDVIGVRHLPDGSMAVPGVFPVHDLEDLGVELADPPEGTYTTVAGLVLARLGRLPEAAGDTVRVSGWEFAVAAVEQHAITAVRIRRAPRSG</sequence>
<evidence type="ECO:0000256" key="9">
    <source>
        <dbReference type="PROSITE-ProRule" id="PRU00703"/>
    </source>
</evidence>
<dbReference type="EMBL" id="STGX01000002">
    <property type="protein sequence ID" value="THV31418.1"/>
    <property type="molecule type" value="Genomic_DNA"/>
</dbReference>
<dbReference type="Gene3D" id="3.30.465.10">
    <property type="match status" value="1"/>
</dbReference>
<dbReference type="SUPFAM" id="SSF56176">
    <property type="entry name" value="FAD-binding/transporter-associated domain-like"/>
    <property type="match status" value="1"/>
</dbReference>
<evidence type="ECO:0000313" key="15">
    <source>
        <dbReference type="Proteomes" id="UP000305792"/>
    </source>
</evidence>
<keyword evidence="3" id="KW-1003">Cell membrane</keyword>
<dbReference type="Proteomes" id="UP000305792">
    <property type="component" value="Unassembled WGS sequence"/>
</dbReference>
<comment type="similarity">
    <text evidence="2">Belongs to the UPF0053 family.</text>
</comment>
<evidence type="ECO:0000256" key="2">
    <source>
        <dbReference type="ARBA" id="ARBA00006337"/>
    </source>
</evidence>
<evidence type="ECO:0000313" key="14">
    <source>
        <dbReference type="EMBL" id="THV31418.1"/>
    </source>
</evidence>
<comment type="subcellular location">
    <subcellularLocation>
        <location evidence="1">Cell membrane</location>
        <topology evidence="1">Multi-pass membrane protein</topology>
    </subcellularLocation>
</comment>
<evidence type="ECO:0000259" key="12">
    <source>
        <dbReference type="PROSITE" id="PS51371"/>
    </source>
</evidence>
<feature type="transmembrane region" description="Helical" evidence="11">
    <location>
        <begin position="6"/>
        <end position="31"/>
    </location>
</feature>
<dbReference type="InterPro" id="IPR051676">
    <property type="entry name" value="UPF0053_domain"/>
</dbReference>
<keyword evidence="5" id="KW-0677">Repeat</keyword>
<evidence type="ECO:0000256" key="8">
    <source>
        <dbReference type="ARBA" id="ARBA00023136"/>
    </source>
</evidence>
<dbReference type="SUPFAM" id="SSF54631">
    <property type="entry name" value="CBS-domain pair"/>
    <property type="match status" value="1"/>
</dbReference>
<feature type="domain" description="CNNM transmembrane" evidence="13">
    <location>
        <begin position="1"/>
        <end position="204"/>
    </location>
</feature>
<dbReference type="Pfam" id="PF00571">
    <property type="entry name" value="CBS"/>
    <property type="match status" value="2"/>
</dbReference>
<dbReference type="PROSITE" id="PS51846">
    <property type="entry name" value="CNNM"/>
    <property type="match status" value="1"/>
</dbReference>
<evidence type="ECO:0000256" key="7">
    <source>
        <dbReference type="ARBA" id="ARBA00023122"/>
    </source>
</evidence>
<proteinExistence type="inferred from homology"/>
<dbReference type="InterPro" id="IPR005170">
    <property type="entry name" value="Transptr-assoc_dom"/>
</dbReference>
<gene>
    <name evidence="14" type="ORF">E9998_03385</name>
</gene>
<keyword evidence="15" id="KW-1185">Reference proteome</keyword>
<feature type="transmembrane region" description="Helical" evidence="11">
    <location>
        <begin position="90"/>
        <end position="117"/>
    </location>
</feature>
<keyword evidence="7 9" id="KW-0129">CBS domain</keyword>
<dbReference type="AlphaFoldDB" id="A0A4S8PKY4"/>
<dbReference type="RefSeq" id="WP_136528291.1">
    <property type="nucleotide sequence ID" value="NZ_STGX01000002.1"/>
</dbReference>
<keyword evidence="6 10" id="KW-1133">Transmembrane helix</keyword>
<dbReference type="InterPro" id="IPR044751">
    <property type="entry name" value="Ion_transp-like_CBS"/>
</dbReference>
<dbReference type="Gene3D" id="3.10.580.10">
    <property type="entry name" value="CBS-domain"/>
    <property type="match status" value="1"/>
</dbReference>
<dbReference type="InterPro" id="IPR036318">
    <property type="entry name" value="FAD-bd_PCMH-like_sf"/>
</dbReference>
<evidence type="ECO:0000256" key="6">
    <source>
        <dbReference type="ARBA" id="ARBA00022989"/>
    </source>
</evidence>
<evidence type="ECO:0000256" key="11">
    <source>
        <dbReference type="SAM" id="Phobius"/>
    </source>
</evidence>
<keyword evidence="8 10" id="KW-0472">Membrane</keyword>
<name>A0A4S8PKY4_9ACTN</name>
<dbReference type="CDD" id="cd04590">
    <property type="entry name" value="CBS_pair_CorC_HlyC_assoc"/>
    <property type="match status" value="1"/>
</dbReference>
<evidence type="ECO:0000256" key="4">
    <source>
        <dbReference type="ARBA" id="ARBA00022692"/>
    </source>
</evidence>
<feature type="transmembrane region" description="Helical" evidence="11">
    <location>
        <begin position="60"/>
        <end position="84"/>
    </location>
</feature>
<dbReference type="GO" id="GO:0005886">
    <property type="term" value="C:plasma membrane"/>
    <property type="evidence" value="ECO:0007669"/>
    <property type="project" value="UniProtKB-SubCell"/>
</dbReference>
<dbReference type="InterPro" id="IPR002550">
    <property type="entry name" value="CNNM"/>
</dbReference>
<reference evidence="14 15" key="1">
    <citation type="journal article" date="2018" name="Int. J. Syst. Evol. Microbiol.">
        <title>Glycomyces paridis sp. nov., isolated from the medicinal plant Paris polyphylla.</title>
        <authorList>
            <person name="Fang X.M."/>
            <person name="Bai J.L."/>
            <person name="Su J."/>
            <person name="Zhao L.L."/>
            <person name="Liu H.Y."/>
            <person name="Ma B.P."/>
            <person name="Zhang Y.Q."/>
            <person name="Yu L.Y."/>
        </authorList>
    </citation>
    <scope>NUCLEOTIDE SEQUENCE [LARGE SCALE GENOMIC DNA]</scope>
    <source>
        <strain evidence="14 15">CPCC 204357</strain>
    </source>
</reference>
<evidence type="ECO:0000259" key="13">
    <source>
        <dbReference type="PROSITE" id="PS51846"/>
    </source>
</evidence>
<dbReference type="SMART" id="SM00116">
    <property type="entry name" value="CBS"/>
    <property type="match status" value="2"/>
</dbReference>
<dbReference type="PANTHER" id="PTHR43099">
    <property type="entry name" value="UPF0053 PROTEIN YRKA"/>
    <property type="match status" value="1"/>
</dbReference>
<evidence type="ECO:0000256" key="5">
    <source>
        <dbReference type="ARBA" id="ARBA00022737"/>
    </source>
</evidence>
<dbReference type="PROSITE" id="PS51371">
    <property type="entry name" value="CBS"/>
    <property type="match status" value="2"/>
</dbReference>
<dbReference type="InterPro" id="IPR000644">
    <property type="entry name" value="CBS_dom"/>
</dbReference>
<dbReference type="InterPro" id="IPR046342">
    <property type="entry name" value="CBS_dom_sf"/>
</dbReference>
<feature type="domain" description="CBS" evidence="12">
    <location>
        <begin position="217"/>
        <end position="267"/>
    </location>
</feature>
<organism evidence="14 15">
    <name type="scientific">Glycomyces paridis</name>
    <dbReference type="NCBI Taxonomy" id="2126555"/>
    <lineage>
        <taxon>Bacteria</taxon>
        <taxon>Bacillati</taxon>
        <taxon>Actinomycetota</taxon>
        <taxon>Actinomycetes</taxon>
        <taxon>Glycomycetales</taxon>
        <taxon>Glycomycetaceae</taxon>
        <taxon>Glycomyces</taxon>
    </lineage>
</organism>